<dbReference type="GO" id="GO:0003735">
    <property type="term" value="F:structural constituent of ribosome"/>
    <property type="evidence" value="ECO:0007669"/>
    <property type="project" value="InterPro"/>
</dbReference>
<dbReference type="HAMAP" id="MF_01371_B">
    <property type="entry name" value="Ribosomal_uL30_B"/>
    <property type="match status" value="1"/>
</dbReference>
<dbReference type="CDD" id="cd01658">
    <property type="entry name" value="Ribosomal_L30"/>
    <property type="match status" value="1"/>
</dbReference>
<dbReference type="AlphaFoldDB" id="A0A7Y2E4P2"/>
<protein>
    <recommendedName>
        <fullName evidence="5">50S ribosomal protein L30</fullName>
    </recommendedName>
</protein>
<proteinExistence type="inferred from homology"/>
<dbReference type="PIRSF" id="PIRSF002211">
    <property type="entry name" value="Ribosomal_L30_bac-type"/>
    <property type="match status" value="1"/>
</dbReference>
<dbReference type="InterPro" id="IPR016082">
    <property type="entry name" value="Ribosomal_uL30_ferredoxin-like"/>
</dbReference>
<dbReference type="PANTHER" id="PTHR15892">
    <property type="entry name" value="MITOCHONDRIAL RIBOSOMAL PROTEIN L30"/>
    <property type="match status" value="1"/>
</dbReference>
<evidence type="ECO:0000313" key="7">
    <source>
        <dbReference type="EMBL" id="NNF05144.1"/>
    </source>
</evidence>
<keyword evidence="3 7" id="KW-0689">Ribosomal protein</keyword>
<dbReference type="InterPro" id="IPR036919">
    <property type="entry name" value="Ribo_uL30_ferredoxin-like_sf"/>
</dbReference>
<sequence length="60" mass="6901">MANQVKITQVRSAINREESQKRTIKALGIRGLNKPVIKNDSPQIRGMIYKVRHMVKVEEV</sequence>
<dbReference type="Gene3D" id="3.30.1390.20">
    <property type="entry name" value="Ribosomal protein L30, ferredoxin-like fold domain"/>
    <property type="match status" value="1"/>
</dbReference>
<evidence type="ECO:0000256" key="2">
    <source>
        <dbReference type="ARBA" id="ARBA00011838"/>
    </source>
</evidence>
<keyword evidence="4" id="KW-0687">Ribonucleoprotein</keyword>
<evidence type="ECO:0000259" key="6">
    <source>
        <dbReference type="Pfam" id="PF00327"/>
    </source>
</evidence>
<name>A0A7Y2E4P2_UNCEI</name>
<dbReference type="NCBIfam" id="TIGR01308">
    <property type="entry name" value="rpmD_bact"/>
    <property type="match status" value="1"/>
</dbReference>
<evidence type="ECO:0000313" key="8">
    <source>
        <dbReference type="Proteomes" id="UP000547674"/>
    </source>
</evidence>
<dbReference type="SUPFAM" id="SSF55129">
    <property type="entry name" value="Ribosomal protein L30p/L7e"/>
    <property type="match status" value="1"/>
</dbReference>
<dbReference type="PANTHER" id="PTHR15892:SF2">
    <property type="entry name" value="LARGE RIBOSOMAL SUBUNIT PROTEIN UL30M"/>
    <property type="match status" value="1"/>
</dbReference>
<reference evidence="7 8" key="1">
    <citation type="submission" date="2020-03" db="EMBL/GenBank/DDBJ databases">
        <title>Metabolic flexibility allows generalist bacteria to become dominant in a frequently disturbed ecosystem.</title>
        <authorList>
            <person name="Chen Y.-J."/>
            <person name="Leung P.M."/>
            <person name="Bay S.K."/>
            <person name="Hugenholtz P."/>
            <person name="Kessler A.J."/>
            <person name="Shelley G."/>
            <person name="Waite D.W."/>
            <person name="Cook P.L."/>
            <person name="Greening C."/>
        </authorList>
    </citation>
    <scope>NUCLEOTIDE SEQUENCE [LARGE SCALE GENOMIC DNA]</scope>
    <source>
        <strain evidence="7">SS_bin_28</strain>
    </source>
</reference>
<evidence type="ECO:0000256" key="4">
    <source>
        <dbReference type="ARBA" id="ARBA00023274"/>
    </source>
</evidence>
<dbReference type="GO" id="GO:0006412">
    <property type="term" value="P:translation"/>
    <property type="evidence" value="ECO:0007669"/>
    <property type="project" value="InterPro"/>
</dbReference>
<organism evidence="7 8">
    <name type="scientific">Eiseniibacteriota bacterium</name>
    <dbReference type="NCBI Taxonomy" id="2212470"/>
    <lineage>
        <taxon>Bacteria</taxon>
        <taxon>Candidatus Eiseniibacteriota</taxon>
    </lineage>
</organism>
<evidence type="ECO:0000256" key="3">
    <source>
        <dbReference type="ARBA" id="ARBA00022980"/>
    </source>
</evidence>
<gene>
    <name evidence="7" type="primary">rpmD</name>
    <name evidence="7" type="ORF">HKN21_00150</name>
</gene>
<dbReference type="GO" id="GO:0022625">
    <property type="term" value="C:cytosolic large ribosomal subunit"/>
    <property type="evidence" value="ECO:0007669"/>
    <property type="project" value="TreeGrafter"/>
</dbReference>
<feature type="domain" description="Large ribosomal subunit protein uL30-like ferredoxin-like fold" evidence="6">
    <location>
        <begin position="5"/>
        <end position="55"/>
    </location>
</feature>
<dbReference type="EMBL" id="JABDJR010000003">
    <property type="protein sequence ID" value="NNF05144.1"/>
    <property type="molecule type" value="Genomic_DNA"/>
</dbReference>
<evidence type="ECO:0000256" key="5">
    <source>
        <dbReference type="ARBA" id="ARBA00035492"/>
    </source>
</evidence>
<dbReference type="Proteomes" id="UP000547674">
    <property type="component" value="Unassembled WGS sequence"/>
</dbReference>
<dbReference type="InterPro" id="IPR005996">
    <property type="entry name" value="Ribosomal_uL30_bac-type"/>
</dbReference>
<comment type="similarity">
    <text evidence="1">Belongs to the universal ribosomal protein uL30 family.</text>
</comment>
<comment type="caution">
    <text evidence="7">The sequence shown here is derived from an EMBL/GenBank/DDBJ whole genome shotgun (WGS) entry which is preliminary data.</text>
</comment>
<evidence type="ECO:0000256" key="1">
    <source>
        <dbReference type="ARBA" id="ARBA00007594"/>
    </source>
</evidence>
<dbReference type="Pfam" id="PF00327">
    <property type="entry name" value="Ribosomal_L30"/>
    <property type="match status" value="1"/>
</dbReference>
<accession>A0A7Y2E4P2</accession>
<comment type="subunit">
    <text evidence="2">Part of the 50S ribosomal subunit.</text>
</comment>
<dbReference type="FunFam" id="3.30.1390.20:FF:000001">
    <property type="entry name" value="50S ribosomal protein L30"/>
    <property type="match status" value="1"/>
</dbReference>